<dbReference type="EMBL" id="LSRX01002462">
    <property type="protein sequence ID" value="OLP75468.1"/>
    <property type="molecule type" value="Genomic_DNA"/>
</dbReference>
<dbReference type="InterPro" id="IPR043502">
    <property type="entry name" value="DNA/RNA_pol_sf"/>
</dbReference>
<evidence type="ECO:0008006" key="3">
    <source>
        <dbReference type="Google" id="ProtNLM"/>
    </source>
</evidence>
<comment type="caution">
    <text evidence="1">The sequence shown here is derived from an EMBL/GenBank/DDBJ whole genome shotgun (WGS) entry which is preliminary data.</text>
</comment>
<keyword evidence="2" id="KW-1185">Reference proteome</keyword>
<dbReference type="Proteomes" id="UP000186817">
    <property type="component" value="Unassembled WGS sequence"/>
</dbReference>
<name>A0A1Q9BXQ5_SYMMI</name>
<organism evidence="1 2">
    <name type="scientific">Symbiodinium microadriaticum</name>
    <name type="common">Dinoflagellate</name>
    <name type="synonym">Zooxanthella microadriatica</name>
    <dbReference type="NCBI Taxonomy" id="2951"/>
    <lineage>
        <taxon>Eukaryota</taxon>
        <taxon>Sar</taxon>
        <taxon>Alveolata</taxon>
        <taxon>Dinophyceae</taxon>
        <taxon>Suessiales</taxon>
        <taxon>Symbiodiniaceae</taxon>
        <taxon>Symbiodinium</taxon>
    </lineage>
</organism>
<accession>A0A1Q9BXQ5</accession>
<evidence type="ECO:0000313" key="2">
    <source>
        <dbReference type="Proteomes" id="UP000186817"/>
    </source>
</evidence>
<gene>
    <name evidence="1" type="ORF">AK812_SmicGene44725</name>
</gene>
<sequence>MSSSPAGQLATDALLQVLSLTPDIAPRRKRGEQLRDSHQWFTGGYMHGPMVGIRNSTRAFPWTTALACRYVREKAPWHTFGALAFTVNVLSEPHVDSHNAETSCNLVLPISSFQKGGIWIADDDGSVARTINGKSVRGNVHSFDKGGILFDPRVPHATERWEGDRAVLVAYMPGALDQLEASDRSVLTELGFSLEPKPQPPEVPEVSFSMEVGIRWTVDEFVGEACKAEHPSCITALLPPELERAIGINFEWGAEQMGQHRTETIRRWISQANSLARAEEALKEGMSANRRAILSQKRLLLFKSLIEEAGHEDHSLFDDLVHGFDLVGRLPESGFFKKRYKPATLLETDLRAGAARARTATLATVCASDDPVIDAGVLKATLKEVDAGYVEGPIPESDLPTEATLTRRFGVVQGEVDGEPKVRPIDNYRTSKVNAAVSQSEQVTVHTLDVVAGMLSSWLAKARELKVQVPLAAKTWDLKTAYKQLALSDAAYQCDSFFVIFDPRYKKASIFKQRALPFGSRASVTAFIRTALAVWTIAVKILHLVWSVYFDDYLSIARQSEAKHVDLVISVFFRLLGWRVSEDKLIPYSSCCKVLGIELDVGNAIRGYILLKNTLKRRDEVICALEEVLTNGSIDGPTLEKLRGRAQFASGQLFGRTVTRDLSENRIVFVDASFEPSGKSGVGGICYDSKGRALSWFEAEVPASLLKVLQSCFGAERATVIFELEALAVAVALELFANLLSKRNIVMYTDNSGVHGAFVKCWSENEVGSALAFLAAKREFDLQAFFYYDRVPSPSNPADAPSRFACELPREIRAECTAATLEKTLKCALEECHASSGAGQRGHCFPQFE</sequence>
<dbReference type="OrthoDB" id="445766at2759"/>
<evidence type="ECO:0000313" key="1">
    <source>
        <dbReference type="EMBL" id="OLP75468.1"/>
    </source>
</evidence>
<dbReference type="AlphaFoldDB" id="A0A1Q9BXQ5"/>
<protein>
    <recommendedName>
        <fullName evidence="3">Reverse transcriptase domain-containing protein</fullName>
    </recommendedName>
</protein>
<proteinExistence type="predicted"/>
<dbReference type="SUPFAM" id="SSF56672">
    <property type="entry name" value="DNA/RNA polymerases"/>
    <property type="match status" value="1"/>
</dbReference>
<reference evidence="1 2" key="1">
    <citation type="submission" date="2016-02" db="EMBL/GenBank/DDBJ databases">
        <title>Genome analysis of coral dinoflagellate symbionts highlights evolutionary adaptations to a symbiotic lifestyle.</title>
        <authorList>
            <person name="Aranda M."/>
            <person name="Li Y."/>
            <person name="Liew Y.J."/>
            <person name="Baumgarten S."/>
            <person name="Simakov O."/>
            <person name="Wilson M."/>
            <person name="Piel J."/>
            <person name="Ashoor H."/>
            <person name="Bougouffa S."/>
            <person name="Bajic V.B."/>
            <person name="Ryu T."/>
            <person name="Ravasi T."/>
            <person name="Bayer T."/>
            <person name="Micklem G."/>
            <person name="Kim H."/>
            <person name="Bhak J."/>
            <person name="Lajeunesse T.C."/>
            <person name="Voolstra C.R."/>
        </authorList>
    </citation>
    <scope>NUCLEOTIDE SEQUENCE [LARGE SCALE GENOMIC DNA]</scope>
    <source>
        <strain evidence="1 2">CCMP2467</strain>
    </source>
</reference>